<comment type="subcellular location">
    <subcellularLocation>
        <location evidence="1">Membrane</location>
    </subcellularLocation>
</comment>
<evidence type="ECO:0000313" key="5">
    <source>
        <dbReference type="Proteomes" id="UP000015104"/>
    </source>
</evidence>
<dbReference type="GO" id="GO:0032366">
    <property type="term" value="P:intracellular sterol transport"/>
    <property type="evidence" value="ECO:0007669"/>
    <property type="project" value="TreeGrafter"/>
</dbReference>
<dbReference type="GO" id="GO:0005886">
    <property type="term" value="C:plasma membrane"/>
    <property type="evidence" value="ECO:0007669"/>
    <property type="project" value="TreeGrafter"/>
</dbReference>
<dbReference type="OrthoDB" id="2162691at2759"/>
<name>T1JVS8_TETUR</name>
<dbReference type="GO" id="GO:0005789">
    <property type="term" value="C:endoplasmic reticulum membrane"/>
    <property type="evidence" value="ECO:0007669"/>
    <property type="project" value="TreeGrafter"/>
</dbReference>
<dbReference type="PANTHER" id="PTHR23319">
    <property type="entry name" value="GRAM DOMAIN CONTAINING 1B, ISOFORM E"/>
    <property type="match status" value="1"/>
</dbReference>
<evidence type="ECO:0000313" key="4">
    <source>
        <dbReference type="EnsemblMetazoa" id="tetur02g05670.1"/>
    </source>
</evidence>
<sequence length="331" mass="36967">MMNLNGAKMMDRTFSLNVDDVFKMIFSDSPFFQSLLAKRNTYNITVGEWTDIDTNNVSDYLKEYKQYRNLSYTMDVNQSMAKTVSTAEVQYLYASSTPGQAYVIKSEAANMGFPLSSSFRFDTVYYLSRGETENKCNLQIYGKIVSRKNGCGIKSLIEDSTIQGLSTYVEDLTRSLLQLTEPDLKNINISNSSSFLSKESIPPITEPIFVTRDRIIAGEKSLSLRIRSLSTSSSSLSHFELYYETNMNLDEAKLLTSNATLADIEKRLASGRGFETCIITPSGMENLVVTAAKSYKKIGTYTFPVGTTPILGETIVRELDPDEIMSTFGSS</sequence>
<reference evidence="4" key="2">
    <citation type="submission" date="2015-06" db="UniProtKB">
        <authorList>
            <consortium name="EnsemblMetazoa"/>
        </authorList>
    </citation>
    <scope>IDENTIFICATION</scope>
</reference>
<dbReference type="Proteomes" id="UP000015104">
    <property type="component" value="Unassembled WGS sequence"/>
</dbReference>
<dbReference type="PROSITE" id="PS51778">
    <property type="entry name" value="VAST"/>
    <property type="match status" value="1"/>
</dbReference>
<organism evidence="4 5">
    <name type="scientific">Tetranychus urticae</name>
    <name type="common">Two-spotted spider mite</name>
    <dbReference type="NCBI Taxonomy" id="32264"/>
    <lineage>
        <taxon>Eukaryota</taxon>
        <taxon>Metazoa</taxon>
        <taxon>Ecdysozoa</taxon>
        <taxon>Arthropoda</taxon>
        <taxon>Chelicerata</taxon>
        <taxon>Arachnida</taxon>
        <taxon>Acari</taxon>
        <taxon>Acariformes</taxon>
        <taxon>Trombidiformes</taxon>
        <taxon>Prostigmata</taxon>
        <taxon>Eleutherengona</taxon>
        <taxon>Raphignathae</taxon>
        <taxon>Tetranychoidea</taxon>
        <taxon>Tetranychidae</taxon>
        <taxon>Tetranychus</taxon>
    </lineage>
</organism>
<keyword evidence="2" id="KW-0472">Membrane</keyword>
<dbReference type="eggNOG" id="KOG1032">
    <property type="taxonomic scope" value="Eukaryota"/>
</dbReference>
<dbReference type="EnsemblMetazoa" id="tetur02g05670.1">
    <property type="protein sequence ID" value="tetur02g05670.1"/>
    <property type="gene ID" value="tetur02g05670"/>
</dbReference>
<feature type="domain" description="VASt" evidence="3">
    <location>
        <begin position="5"/>
        <end position="184"/>
    </location>
</feature>
<dbReference type="KEGG" id="tut:112539920"/>
<dbReference type="GO" id="GO:0140268">
    <property type="term" value="C:endoplasmic reticulum-plasma membrane contact site"/>
    <property type="evidence" value="ECO:0007669"/>
    <property type="project" value="TreeGrafter"/>
</dbReference>
<keyword evidence="5" id="KW-1185">Reference proteome</keyword>
<dbReference type="InterPro" id="IPR029055">
    <property type="entry name" value="Ntn_hydrolases_N"/>
</dbReference>
<evidence type="ECO:0000256" key="2">
    <source>
        <dbReference type="ARBA" id="ARBA00023136"/>
    </source>
</evidence>
<dbReference type="GO" id="GO:0120015">
    <property type="term" value="F:sterol transfer activity"/>
    <property type="evidence" value="ECO:0007669"/>
    <property type="project" value="TreeGrafter"/>
</dbReference>
<dbReference type="GeneID" id="112539920"/>
<dbReference type="Gene3D" id="3.60.20.10">
    <property type="entry name" value="Glutamine Phosphoribosylpyrophosphate, subunit 1, domain 1"/>
    <property type="match status" value="1"/>
</dbReference>
<proteinExistence type="predicted"/>
<dbReference type="InterPro" id="IPR031968">
    <property type="entry name" value="VASt"/>
</dbReference>
<dbReference type="AlphaFoldDB" id="T1JVS8"/>
<dbReference type="EMBL" id="CAEY01000797">
    <property type="status" value="NOT_ANNOTATED_CDS"/>
    <property type="molecule type" value="Genomic_DNA"/>
</dbReference>
<dbReference type="RefSeq" id="XP_025018513.1">
    <property type="nucleotide sequence ID" value="XM_025162745.1"/>
</dbReference>
<evidence type="ECO:0000256" key="1">
    <source>
        <dbReference type="ARBA" id="ARBA00004370"/>
    </source>
</evidence>
<evidence type="ECO:0000259" key="3">
    <source>
        <dbReference type="PROSITE" id="PS51778"/>
    </source>
</evidence>
<reference evidence="5" key="1">
    <citation type="submission" date="2011-08" db="EMBL/GenBank/DDBJ databases">
        <authorList>
            <person name="Rombauts S."/>
        </authorList>
    </citation>
    <scope>NUCLEOTIDE SEQUENCE</scope>
    <source>
        <strain evidence="5">London</strain>
    </source>
</reference>
<accession>T1JVS8</accession>
<dbReference type="GO" id="GO:0032934">
    <property type="term" value="F:sterol binding"/>
    <property type="evidence" value="ECO:0007669"/>
    <property type="project" value="TreeGrafter"/>
</dbReference>
<dbReference type="InterPro" id="IPR051482">
    <property type="entry name" value="Cholesterol_transport"/>
</dbReference>
<protein>
    <recommendedName>
        <fullName evidence="3">VASt domain-containing protein</fullName>
    </recommendedName>
</protein>
<dbReference type="PANTHER" id="PTHR23319:SF4">
    <property type="entry name" value="GRAM DOMAIN CONTAINING 1B, ISOFORM E"/>
    <property type="match status" value="1"/>
</dbReference>
<dbReference type="Pfam" id="PF16016">
    <property type="entry name" value="VASt"/>
    <property type="match status" value="1"/>
</dbReference>
<dbReference type="HOGENOM" id="CLU_072683_0_0_1"/>